<keyword evidence="3" id="KW-1185">Reference proteome</keyword>
<evidence type="ECO:0000259" key="1">
    <source>
        <dbReference type="Pfam" id="PF00078"/>
    </source>
</evidence>
<proteinExistence type="predicted"/>
<dbReference type="InterPro" id="IPR000477">
    <property type="entry name" value="RT_dom"/>
</dbReference>
<name>A0AAD7T920_9TELE</name>
<reference evidence="2" key="1">
    <citation type="journal article" date="2023" name="Science">
        <title>Genome structures resolve the early diversification of teleost fishes.</title>
        <authorList>
            <person name="Parey E."/>
            <person name="Louis A."/>
            <person name="Montfort J."/>
            <person name="Bouchez O."/>
            <person name="Roques C."/>
            <person name="Iampietro C."/>
            <person name="Lluch J."/>
            <person name="Castinel A."/>
            <person name="Donnadieu C."/>
            <person name="Desvignes T."/>
            <person name="Floi Bucao C."/>
            <person name="Jouanno E."/>
            <person name="Wen M."/>
            <person name="Mejri S."/>
            <person name="Dirks R."/>
            <person name="Jansen H."/>
            <person name="Henkel C."/>
            <person name="Chen W.J."/>
            <person name="Zahm M."/>
            <person name="Cabau C."/>
            <person name="Klopp C."/>
            <person name="Thompson A.W."/>
            <person name="Robinson-Rechavi M."/>
            <person name="Braasch I."/>
            <person name="Lecointre G."/>
            <person name="Bobe J."/>
            <person name="Postlethwait J.H."/>
            <person name="Berthelot C."/>
            <person name="Roest Crollius H."/>
            <person name="Guiguen Y."/>
        </authorList>
    </citation>
    <scope>NUCLEOTIDE SEQUENCE</scope>
    <source>
        <strain evidence="2">NC1722</strain>
    </source>
</reference>
<organism evidence="2 3">
    <name type="scientific">Aldrovandia affinis</name>
    <dbReference type="NCBI Taxonomy" id="143900"/>
    <lineage>
        <taxon>Eukaryota</taxon>
        <taxon>Metazoa</taxon>
        <taxon>Chordata</taxon>
        <taxon>Craniata</taxon>
        <taxon>Vertebrata</taxon>
        <taxon>Euteleostomi</taxon>
        <taxon>Actinopterygii</taxon>
        <taxon>Neopterygii</taxon>
        <taxon>Teleostei</taxon>
        <taxon>Notacanthiformes</taxon>
        <taxon>Halosauridae</taxon>
        <taxon>Aldrovandia</taxon>
    </lineage>
</organism>
<dbReference type="AlphaFoldDB" id="A0AAD7T920"/>
<sequence length="408" mass="47049">MWSDCTHQLKEPPAPTLNITSDEISGIEVARAIKSLKNNKAPKLDEVSAELLKHGREVVVESLTHLFNRIWHSEDVPADWRSGVIVTLPKKGNLSDCNNWRGITLLSLPGKVFCSVLLQCLKTEVDNLLREEQAGFLKGRSCIFTDLRNIIEQCLELQTTLIINYIDFKKAFDSVHRESLWQIVQLYGVPSKYVNIFRALYREHDIEYVDNFMYLGSNISSTGNVEKDVRTRISKAAGVFQWLRNIWSSNAITTAIKLRLYMSVVIPTATYACETWMRTASITNMLDVFHRRCLRTILRISWRDHITNEEVMRRIGVALLSDMVSDRRRRLAGHVLRLPRERPASVAMDWVPEGGKRKRGRPKKTWRHTFKEDLSEMGVSWHGARRVTSDRCRWRGLIAQCSSRNGRN</sequence>
<gene>
    <name evidence="2" type="ORF">AAFF_G00403930</name>
</gene>
<comment type="caution">
    <text evidence="2">The sequence shown here is derived from an EMBL/GenBank/DDBJ whole genome shotgun (WGS) entry which is preliminary data.</text>
</comment>
<dbReference type="CDD" id="cd01650">
    <property type="entry name" value="RT_nLTR_like"/>
    <property type="match status" value="1"/>
</dbReference>
<dbReference type="EMBL" id="JAINUG010000008">
    <property type="protein sequence ID" value="KAJ8415836.1"/>
    <property type="molecule type" value="Genomic_DNA"/>
</dbReference>
<protein>
    <recommendedName>
        <fullName evidence="1">Reverse transcriptase domain-containing protein</fullName>
    </recommendedName>
</protein>
<dbReference type="PANTHER" id="PTHR47027:SF25">
    <property type="entry name" value="REVERSE TRANSCRIPTASE DOMAIN-CONTAINING PROTEIN"/>
    <property type="match status" value="1"/>
</dbReference>
<evidence type="ECO:0000313" key="2">
    <source>
        <dbReference type="EMBL" id="KAJ8415836.1"/>
    </source>
</evidence>
<evidence type="ECO:0000313" key="3">
    <source>
        <dbReference type="Proteomes" id="UP001221898"/>
    </source>
</evidence>
<dbReference type="PANTHER" id="PTHR47027">
    <property type="entry name" value="REVERSE TRANSCRIPTASE DOMAIN-CONTAINING PROTEIN"/>
    <property type="match status" value="1"/>
</dbReference>
<dbReference type="Proteomes" id="UP001221898">
    <property type="component" value="Unassembled WGS sequence"/>
</dbReference>
<accession>A0AAD7T920</accession>
<dbReference type="Pfam" id="PF00078">
    <property type="entry name" value="RVT_1"/>
    <property type="match status" value="1"/>
</dbReference>
<feature type="domain" description="Reverse transcriptase" evidence="1">
    <location>
        <begin position="89"/>
        <end position="220"/>
    </location>
</feature>